<comment type="similarity">
    <text evidence="9">Belongs to the intermediate filament family.</text>
</comment>
<evidence type="ECO:0000259" key="11">
    <source>
        <dbReference type="PROSITE" id="PS51842"/>
    </source>
</evidence>
<dbReference type="SMART" id="SM01391">
    <property type="entry name" value="Filament"/>
    <property type="match status" value="1"/>
</dbReference>
<keyword evidence="2 9" id="KW-0403">Intermediate filament</keyword>
<dbReference type="FunCoup" id="G3VZ13">
    <property type="interactions" value="144"/>
</dbReference>
<dbReference type="Pfam" id="PF00038">
    <property type="entry name" value="Filament"/>
    <property type="match status" value="1"/>
</dbReference>
<dbReference type="SUPFAM" id="SSF46579">
    <property type="entry name" value="Prefoldin"/>
    <property type="match status" value="1"/>
</dbReference>
<dbReference type="PRINTS" id="PR01248">
    <property type="entry name" value="TYPE1KERATIN"/>
</dbReference>
<feature type="domain" description="IF rod" evidence="11">
    <location>
        <begin position="73"/>
        <end position="384"/>
    </location>
</feature>
<dbReference type="GO" id="GO:0005198">
    <property type="term" value="F:structural molecule activity"/>
    <property type="evidence" value="ECO:0007669"/>
    <property type="project" value="InterPro"/>
</dbReference>
<dbReference type="GO" id="GO:0050708">
    <property type="term" value="P:regulation of protein secretion"/>
    <property type="evidence" value="ECO:0007669"/>
    <property type="project" value="Ensembl"/>
</dbReference>
<proteinExistence type="inferred from homology"/>
<dbReference type="PROSITE" id="PS51842">
    <property type="entry name" value="IF_ROD_2"/>
    <property type="match status" value="1"/>
</dbReference>
<feature type="coiled-coil region" evidence="10">
    <location>
        <begin position="77"/>
        <end position="147"/>
    </location>
</feature>
<evidence type="ECO:0000256" key="9">
    <source>
        <dbReference type="RuleBase" id="RU000685"/>
    </source>
</evidence>
<keyword evidence="1" id="KW-0416">Keratin</keyword>
<dbReference type="Proteomes" id="UP000007648">
    <property type="component" value="Unassembled WGS sequence"/>
</dbReference>
<evidence type="ECO:0000256" key="5">
    <source>
        <dbReference type="ARBA" id="ARBA00038712"/>
    </source>
</evidence>
<evidence type="ECO:0000256" key="4">
    <source>
        <dbReference type="ARBA" id="ARBA00037685"/>
    </source>
</evidence>
<dbReference type="Ensembl" id="ENSSHAT00000008487.2">
    <property type="protein sequence ID" value="ENSSHAP00000008418.1"/>
    <property type="gene ID" value="ENSSHAG00000007295.2"/>
</dbReference>
<reference evidence="12" key="3">
    <citation type="submission" date="2025-09" db="UniProtKB">
        <authorList>
            <consortium name="Ensembl"/>
        </authorList>
    </citation>
    <scope>IDENTIFICATION</scope>
</reference>
<evidence type="ECO:0000313" key="12">
    <source>
        <dbReference type="Ensembl" id="ENSSHAP00000008418.1"/>
    </source>
</evidence>
<dbReference type="PANTHER" id="PTHR23239:SF167">
    <property type="entry name" value="KERATIN, TYPE I CYTOSKELETAL 20"/>
    <property type="match status" value="1"/>
</dbReference>
<dbReference type="Gene3D" id="1.20.5.1160">
    <property type="entry name" value="Vasodilator-stimulated phosphoprotein"/>
    <property type="match status" value="1"/>
</dbReference>
<feature type="coiled-coil region" evidence="10">
    <location>
        <begin position="335"/>
        <end position="369"/>
    </location>
</feature>
<dbReference type="FunFam" id="1.20.5.1160:FF:000002">
    <property type="entry name" value="Type I keratin 10"/>
    <property type="match status" value="1"/>
</dbReference>
<dbReference type="OMA" id="LGTIMNE"/>
<keyword evidence="3 10" id="KW-0175">Coiled coil</keyword>
<dbReference type="STRING" id="9305.ENSSHAP00000008418"/>
<comment type="function">
    <text evidence="4">Plays a significant role in maintaining keratin filament organization in intestinal epithelia. When phosphorylated, plays a role in the secretion of mucin in the small intestine.</text>
</comment>
<comment type="subunit">
    <text evidence="5">Heterotetramer of two type I and two type II keratins. Associates with KRT8.</text>
</comment>
<dbReference type="InterPro" id="IPR039008">
    <property type="entry name" value="IF_rod_dom"/>
</dbReference>
<keyword evidence="13" id="KW-1185">Reference proteome</keyword>
<dbReference type="HOGENOM" id="CLU_012560_8_1_1"/>
<dbReference type="eggNOG" id="ENOG502QUY3">
    <property type="taxonomic scope" value="Eukaryota"/>
</dbReference>
<dbReference type="OrthoDB" id="2441647at2759"/>
<dbReference type="InParanoid" id="G3VZ13"/>
<evidence type="ECO:0000256" key="3">
    <source>
        <dbReference type="ARBA" id="ARBA00023054"/>
    </source>
</evidence>
<dbReference type="GO" id="GO:0005829">
    <property type="term" value="C:cytosol"/>
    <property type="evidence" value="ECO:0007669"/>
    <property type="project" value="Ensembl"/>
</dbReference>
<organism evidence="12 13">
    <name type="scientific">Sarcophilus harrisii</name>
    <name type="common">Tasmanian devil</name>
    <name type="synonym">Sarcophilus laniarius</name>
    <dbReference type="NCBI Taxonomy" id="9305"/>
    <lineage>
        <taxon>Eukaryota</taxon>
        <taxon>Metazoa</taxon>
        <taxon>Chordata</taxon>
        <taxon>Craniata</taxon>
        <taxon>Vertebrata</taxon>
        <taxon>Euteleostomi</taxon>
        <taxon>Mammalia</taxon>
        <taxon>Metatheria</taxon>
        <taxon>Dasyuromorphia</taxon>
        <taxon>Dasyuridae</taxon>
        <taxon>Sarcophilus</taxon>
    </lineage>
</organism>
<dbReference type="GO" id="GO:0045109">
    <property type="term" value="P:intermediate filament organization"/>
    <property type="evidence" value="ECO:0007669"/>
    <property type="project" value="Ensembl"/>
</dbReference>
<evidence type="ECO:0000256" key="2">
    <source>
        <dbReference type="ARBA" id="ARBA00022754"/>
    </source>
</evidence>
<dbReference type="SUPFAM" id="SSF64593">
    <property type="entry name" value="Intermediate filament protein, coiled coil region"/>
    <property type="match status" value="2"/>
</dbReference>
<reference evidence="12" key="2">
    <citation type="submission" date="2025-08" db="UniProtKB">
        <authorList>
            <consortium name="Ensembl"/>
        </authorList>
    </citation>
    <scope>IDENTIFICATION</scope>
</reference>
<evidence type="ECO:0000256" key="8">
    <source>
        <dbReference type="ARBA" id="ARBA00042487"/>
    </source>
</evidence>
<evidence type="ECO:0000256" key="10">
    <source>
        <dbReference type="SAM" id="Coils"/>
    </source>
</evidence>
<dbReference type="PROSITE" id="PS00226">
    <property type="entry name" value="IF_ROD_1"/>
    <property type="match status" value="1"/>
</dbReference>
<name>G3VZ13_SARHA</name>
<dbReference type="InterPro" id="IPR002957">
    <property type="entry name" value="Keratin_I"/>
</dbReference>
<dbReference type="Gene3D" id="1.20.5.500">
    <property type="entry name" value="Single helix bin"/>
    <property type="match status" value="1"/>
</dbReference>
<evidence type="ECO:0000256" key="1">
    <source>
        <dbReference type="ARBA" id="ARBA00022744"/>
    </source>
</evidence>
<protein>
    <recommendedName>
        <fullName evidence="6">Keratin, type I cytoskeletal 20</fullName>
    </recommendedName>
    <alternativeName>
        <fullName evidence="7">Cytokeratin-20</fullName>
    </alternativeName>
    <alternativeName>
        <fullName evidence="8">Keratin-20</fullName>
    </alternativeName>
</protein>
<dbReference type="GO" id="GO:0005882">
    <property type="term" value="C:intermediate filament"/>
    <property type="evidence" value="ECO:0007669"/>
    <property type="project" value="UniProtKB-KW"/>
</dbReference>
<dbReference type="GO" id="GO:0030855">
    <property type="term" value="P:epithelial cell differentiation"/>
    <property type="evidence" value="ECO:0007669"/>
    <property type="project" value="TreeGrafter"/>
</dbReference>
<feature type="coiled-coil region" evidence="10">
    <location>
        <begin position="183"/>
        <end position="217"/>
    </location>
</feature>
<evidence type="ECO:0000313" key="13">
    <source>
        <dbReference type="Proteomes" id="UP000007648"/>
    </source>
</evidence>
<reference evidence="12 13" key="1">
    <citation type="journal article" date="2011" name="Proc. Natl. Acad. Sci. U.S.A.">
        <title>Genetic diversity and population structure of the endangered marsupial Sarcophilus harrisii (Tasmanian devil).</title>
        <authorList>
            <person name="Miller W."/>
            <person name="Hayes V.M."/>
            <person name="Ratan A."/>
            <person name="Petersen D.C."/>
            <person name="Wittekindt N.E."/>
            <person name="Miller J."/>
            <person name="Walenz B."/>
            <person name="Knight J."/>
            <person name="Qi J."/>
            <person name="Zhao F."/>
            <person name="Wang Q."/>
            <person name="Bedoya-Reina O.C."/>
            <person name="Katiyar N."/>
            <person name="Tomsho L.P."/>
            <person name="Kasson L.M."/>
            <person name="Hardie R.A."/>
            <person name="Woodbridge P."/>
            <person name="Tindall E.A."/>
            <person name="Bertelsen M.F."/>
            <person name="Dixon D."/>
            <person name="Pyecroft S."/>
            <person name="Helgen K.M."/>
            <person name="Lesk A.M."/>
            <person name="Pringle T.H."/>
            <person name="Patterson N."/>
            <person name="Zhang Y."/>
            <person name="Kreiss A."/>
            <person name="Woods G.M."/>
            <person name="Jones M.E."/>
            <person name="Schuster S.C."/>
        </authorList>
    </citation>
    <scope>NUCLEOTIDE SEQUENCE [LARGE SCALE GENOMIC DNA]</scope>
</reference>
<dbReference type="GeneTree" id="ENSGT00940000161855"/>
<accession>G3VZ13</accession>
<dbReference type="KEGG" id="shr:100932623"/>
<dbReference type="Gene3D" id="1.20.5.170">
    <property type="match status" value="1"/>
</dbReference>
<dbReference type="GO" id="GO:0009267">
    <property type="term" value="P:cellular response to starvation"/>
    <property type="evidence" value="ECO:0007669"/>
    <property type="project" value="Ensembl"/>
</dbReference>
<evidence type="ECO:0000256" key="7">
    <source>
        <dbReference type="ARBA" id="ARBA00041717"/>
    </source>
</evidence>
<dbReference type="InterPro" id="IPR018039">
    <property type="entry name" value="IF_conserved"/>
</dbReference>
<feature type="coiled-coil region" evidence="10">
    <location>
        <begin position="254"/>
        <end position="302"/>
    </location>
</feature>
<dbReference type="FunFam" id="1.20.5.170:FF:000002">
    <property type="entry name" value="Type I keratin KA11"/>
    <property type="match status" value="1"/>
</dbReference>
<gene>
    <name evidence="12" type="primary">KRT20</name>
</gene>
<dbReference type="PANTHER" id="PTHR23239">
    <property type="entry name" value="INTERMEDIATE FILAMENT"/>
    <property type="match status" value="1"/>
</dbReference>
<sequence length="427" mass="49240">MDFTRKSFHRSNSFTNQPSFVMSGVAFRKGFIQGFSSPSVYGGAGGQGTRISSTSQVATYERNLSEDFSVGNEKITMQNLNDRLASYLERVRSLEQTNSQLETQIREWHKKSSPILTRDYSSYFKTIEDLRKQIKDAQQANAFCILQLDNSKLASDDFRMKYETELRMKLAVEADVKGLHKVFDNLTLQKSDLETQIENLNEELLFLKKSHQEEITNLKGQLGNTVNVEVDAAPSHDLGTIMNEMRQKYEIMAQKNLQEAKEQFEKRIESLQQEVQVSTKEIKTGEVQVMELRRNYQTLEIELQTQYSTRASFEHALEETNARYGAQLAQIQALISSVEAQLMQVRSDMERQNEEYNALLDIKTRLEMEIATYRRLLEGEDVRSENFQLATMDEKDIKKTRKIKTVVEEVVDGKVVSSQIKEIEENI</sequence>
<dbReference type="AlphaFoldDB" id="G3VZ13"/>
<dbReference type="GeneID" id="100932623"/>
<evidence type="ECO:0000256" key="6">
    <source>
        <dbReference type="ARBA" id="ARBA00040318"/>
    </source>
</evidence>